<gene>
    <name evidence="2" type="ORF">TVY486_0101250</name>
</gene>
<feature type="region of interest" description="Disordered" evidence="1">
    <location>
        <begin position="1"/>
        <end position="38"/>
    </location>
</feature>
<accession>G0TRB3</accession>
<protein>
    <submittedName>
        <fullName evidence="2">Uncharacterized protein</fullName>
    </submittedName>
</protein>
<reference evidence="2" key="1">
    <citation type="journal article" date="2012" name="Proc. Natl. Acad. Sci. U.S.A.">
        <title>Antigenic diversity is generated by distinct evolutionary mechanisms in African trypanosome species.</title>
        <authorList>
            <person name="Jackson A.P."/>
            <person name="Berry A."/>
            <person name="Aslett M."/>
            <person name="Allison H.C."/>
            <person name="Burton P."/>
            <person name="Vavrova-Anderson J."/>
            <person name="Brown R."/>
            <person name="Browne H."/>
            <person name="Corton N."/>
            <person name="Hauser H."/>
            <person name="Gamble J."/>
            <person name="Gilderthorp R."/>
            <person name="Marcello L."/>
            <person name="McQuillan J."/>
            <person name="Otto T.D."/>
            <person name="Quail M.A."/>
            <person name="Sanders M.J."/>
            <person name="van Tonder A."/>
            <person name="Ginger M.L."/>
            <person name="Field M.C."/>
            <person name="Barry J.D."/>
            <person name="Hertz-Fowler C."/>
            <person name="Berriman M."/>
        </authorList>
    </citation>
    <scope>NUCLEOTIDE SEQUENCE</scope>
    <source>
        <strain evidence="2">Y486</strain>
    </source>
</reference>
<evidence type="ECO:0000313" key="2">
    <source>
        <dbReference type="EMBL" id="CCC46477.1"/>
    </source>
</evidence>
<dbReference type="VEuPathDB" id="TriTrypDB:TvY486_0101250"/>
<organism evidence="2">
    <name type="scientific">Trypanosoma vivax (strain Y486)</name>
    <dbReference type="NCBI Taxonomy" id="1055687"/>
    <lineage>
        <taxon>Eukaryota</taxon>
        <taxon>Discoba</taxon>
        <taxon>Euglenozoa</taxon>
        <taxon>Kinetoplastea</taxon>
        <taxon>Metakinetoplastina</taxon>
        <taxon>Trypanosomatida</taxon>
        <taxon>Trypanosomatidae</taxon>
        <taxon>Trypanosoma</taxon>
        <taxon>Duttonella</taxon>
    </lineage>
</organism>
<name>G0TRB3_TRYVY</name>
<dbReference type="EMBL" id="HE573017">
    <property type="protein sequence ID" value="CCC46477.1"/>
    <property type="molecule type" value="Genomic_DNA"/>
</dbReference>
<evidence type="ECO:0000256" key="1">
    <source>
        <dbReference type="SAM" id="MobiDB-lite"/>
    </source>
</evidence>
<feature type="compositionally biased region" description="Polar residues" evidence="1">
    <location>
        <begin position="1"/>
        <end position="15"/>
    </location>
</feature>
<dbReference type="AlphaFoldDB" id="G0TRB3"/>
<proteinExistence type="predicted"/>
<dbReference type="OMA" id="CEDWECT"/>
<sequence length="438" mass="47662">MDLVNHSSYSRTTLLPSAHGSEAGKHDREVPGLMPPRKQRRLEHNGHCRSLLAEVIQFLDGVAEVSSNERHEVLLETYRVLLARWRFNGRPCDLFEPASSLHSAVQRLLLTYAGYSTTVDYQYLFVRSEAEMPRVGCFLTVIAYLLIMECGLAEPELTYHTLFPSLLFPETRLLILGNDGAKDCAVQQSFLCRRLRGSSHPTALLLPEFHCEDWECTFSSASGLPHRIFTAAGPRLHGFWSGRRGPVCVLADGACPGMTHEPGHFCFTEDGFFSCAASCGGWSGSAMGACATMWSPCGPLVVQIVDHGQKEVSGCAPIDTGFVRWLTCCLSAPMPAVLVFWTSGSIHDANKEAVSTLTRCIDAAATTGGGWTTHLPLSSDSLLVLGRGVEVMVVSAAACDSGSVVCGQWELQVRPHPQDGSHHNPTKWPKLLSCSGNC</sequence>